<evidence type="ECO:0000313" key="2">
    <source>
        <dbReference type="EMBL" id="GLP94723.1"/>
    </source>
</evidence>
<keyword evidence="1" id="KW-0812">Transmembrane</keyword>
<accession>A0AA37W023</accession>
<gene>
    <name evidence="2" type="ORF">GCM10007895_00290</name>
</gene>
<name>A0AA37W023_9GAMM</name>
<organism evidence="2 3">
    <name type="scientific">Paraferrimonas sedimenticola</name>
    <dbReference type="NCBI Taxonomy" id="375674"/>
    <lineage>
        <taxon>Bacteria</taxon>
        <taxon>Pseudomonadati</taxon>
        <taxon>Pseudomonadota</taxon>
        <taxon>Gammaproteobacteria</taxon>
        <taxon>Alteromonadales</taxon>
        <taxon>Ferrimonadaceae</taxon>
        <taxon>Paraferrimonas</taxon>
    </lineage>
</organism>
<evidence type="ECO:0000256" key="1">
    <source>
        <dbReference type="SAM" id="Phobius"/>
    </source>
</evidence>
<evidence type="ECO:0000313" key="3">
    <source>
        <dbReference type="Proteomes" id="UP001161422"/>
    </source>
</evidence>
<proteinExistence type="predicted"/>
<reference evidence="2" key="2">
    <citation type="submission" date="2023-01" db="EMBL/GenBank/DDBJ databases">
        <title>Draft genome sequence of Paraferrimonas sedimenticola strain NBRC 101628.</title>
        <authorList>
            <person name="Sun Q."/>
            <person name="Mori K."/>
        </authorList>
    </citation>
    <scope>NUCLEOTIDE SEQUENCE</scope>
    <source>
        <strain evidence="2">NBRC 101628</strain>
    </source>
</reference>
<keyword evidence="3" id="KW-1185">Reference proteome</keyword>
<protein>
    <submittedName>
        <fullName evidence="2">Uncharacterized protein</fullName>
    </submittedName>
</protein>
<sequence>MLTKLLVTVVVLIFSMMLLKRSKAKTEQVEPSADVTAMSRKALFRFYAVFCLGALLIGSAAFMGWRYIDNQQLMRVTITNPNTGASVEYLAHKGDIESKVLVTVDGQTIRISPLESVIIQLAETK</sequence>
<comment type="caution">
    <text evidence="2">The sequence shown here is derived from an EMBL/GenBank/DDBJ whole genome shotgun (WGS) entry which is preliminary data.</text>
</comment>
<keyword evidence="1" id="KW-1133">Transmembrane helix</keyword>
<reference evidence="2" key="1">
    <citation type="journal article" date="2014" name="Int. J. Syst. Evol. Microbiol.">
        <title>Complete genome sequence of Corynebacterium casei LMG S-19264T (=DSM 44701T), isolated from a smear-ripened cheese.</title>
        <authorList>
            <consortium name="US DOE Joint Genome Institute (JGI-PGF)"/>
            <person name="Walter F."/>
            <person name="Albersmeier A."/>
            <person name="Kalinowski J."/>
            <person name="Ruckert C."/>
        </authorList>
    </citation>
    <scope>NUCLEOTIDE SEQUENCE</scope>
    <source>
        <strain evidence="2">NBRC 101628</strain>
    </source>
</reference>
<dbReference type="EMBL" id="BSNC01000001">
    <property type="protein sequence ID" value="GLP94723.1"/>
    <property type="molecule type" value="Genomic_DNA"/>
</dbReference>
<feature type="transmembrane region" description="Helical" evidence="1">
    <location>
        <begin position="44"/>
        <end position="65"/>
    </location>
</feature>
<keyword evidence="1" id="KW-0472">Membrane</keyword>
<dbReference type="AlphaFoldDB" id="A0AA37W023"/>
<dbReference type="Proteomes" id="UP001161422">
    <property type="component" value="Unassembled WGS sequence"/>
</dbReference>
<dbReference type="RefSeq" id="WP_169902986.1">
    <property type="nucleotide sequence ID" value="NZ_BSNC01000001.1"/>
</dbReference>